<comment type="caution">
    <text evidence="3">The sequence shown here is derived from an EMBL/GenBank/DDBJ whole genome shotgun (WGS) entry which is preliminary data.</text>
</comment>
<dbReference type="EMBL" id="VSSQ01018456">
    <property type="protein sequence ID" value="MPM61646.1"/>
    <property type="molecule type" value="Genomic_DNA"/>
</dbReference>
<keyword evidence="1" id="KW-0479">Metal-binding</keyword>
<name>A0A645B9C1_9ZZZZ</name>
<dbReference type="InterPro" id="IPR051610">
    <property type="entry name" value="GPI/OXD"/>
</dbReference>
<proteinExistence type="predicted"/>
<dbReference type="Gene3D" id="2.60.120.10">
    <property type="entry name" value="Jelly Rolls"/>
    <property type="match status" value="1"/>
</dbReference>
<evidence type="ECO:0000259" key="2">
    <source>
        <dbReference type="Pfam" id="PF07883"/>
    </source>
</evidence>
<dbReference type="InterPro" id="IPR014710">
    <property type="entry name" value="RmlC-like_jellyroll"/>
</dbReference>
<accession>A0A645B9C1</accession>
<evidence type="ECO:0000313" key="3">
    <source>
        <dbReference type="EMBL" id="MPM61646.1"/>
    </source>
</evidence>
<dbReference type="SUPFAM" id="SSF51182">
    <property type="entry name" value="RmlC-like cupins"/>
    <property type="match status" value="1"/>
</dbReference>
<dbReference type="PANTHER" id="PTHR35848">
    <property type="entry name" value="OXALATE-BINDING PROTEIN"/>
    <property type="match status" value="1"/>
</dbReference>
<protein>
    <submittedName>
        <fullName evidence="3">Oxalate-binding protein</fullName>
    </submittedName>
</protein>
<gene>
    <name evidence="3" type="ORF">SDC9_108506</name>
</gene>
<organism evidence="3">
    <name type="scientific">bioreactor metagenome</name>
    <dbReference type="NCBI Taxonomy" id="1076179"/>
    <lineage>
        <taxon>unclassified sequences</taxon>
        <taxon>metagenomes</taxon>
        <taxon>ecological metagenomes</taxon>
    </lineage>
</organism>
<dbReference type="GO" id="GO:0046872">
    <property type="term" value="F:metal ion binding"/>
    <property type="evidence" value="ECO:0007669"/>
    <property type="project" value="UniProtKB-KW"/>
</dbReference>
<sequence length="115" mass="12733">MIKRQNEMERKINTQMRGGTGDVEIIHLLSQGEYNGKARLIGVINLESGCSIGEHIHENEEEIFYVISGEATYDDNGKTEMLSVGDTCICKGGQKHSLKNNAAEKLSVFAVILTY</sequence>
<dbReference type="InterPro" id="IPR013096">
    <property type="entry name" value="Cupin_2"/>
</dbReference>
<dbReference type="AlphaFoldDB" id="A0A645B9C1"/>
<reference evidence="3" key="1">
    <citation type="submission" date="2019-08" db="EMBL/GenBank/DDBJ databases">
        <authorList>
            <person name="Kucharzyk K."/>
            <person name="Murdoch R.W."/>
            <person name="Higgins S."/>
            <person name="Loffler F."/>
        </authorList>
    </citation>
    <scope>NUCLEOTIDE SEQUENCE</scope>
</reference>
<dbReference type="Pfam" id="PF07883">
    <property type="entry name" value="Cupin_2"/>
    <property type="match status" value="1"/>
</dbReference>
<dbReference type="PANTHER" id="PTHR35848:SF6">
    <property type="entry name" value="CUPIN TYPE-2 DOMAIN-CONTAINING PROTEIN"/>
    <property type="match status" value="1"/>
</dbReference>
<dbReference type="InterPro" id="IPR011051">
    <property type="entry name" value="RmlC_Cupin_sf"/>
</dbReference>
<feature type="domain" description="Cupin type-2" evidence="2">
    <location>
        <begin position="43"/>
        <end position="111"/>
    </location>
</feature>
<evidence type="ECO:0000256" key="1">
    <source>
        <dbReference type="ARBA" id="ARBA00022723"/>
    </source>
</evidence>